<gene>
    <name evidence="4" type="ORF">HUK84_02915</name>
</gene>
<organism evidence="4 5">
    <name type="scientific">Nguyenibacter vanlangensis</name>
    <dbReference type="NCBI Taxonomy" id="1216886"/>
    <lineage>
        <taxon>Bacteria</taxon>
        <taxon>Pseudomonadati</taxon>
        <taxon>Pseudomonadota</taxon>
        <taxon>Alphaproteobacteria</taxon>
        <taxon>Acetobacterales</taxon>
        <taxon>Acetobacteraceae</taxon>
        <taxon>Nguyenibacter</taxon>
    </lineage>
</organism>
<keyword evidence="2" id="KW-0449">Lipoprotein</keyword>
<evidence type="ECO:0000313" key="4">
    <source>
        <dbReference type="EMBL" id="NVN10107.1"/>
    </source>
</evidence>
<dbReference type="InterPro" id="IPR010131">
    <property type="entry name" value="MdtP/NodT-like"/>
</dbReference>
<proteinExistence type="inferred from homology"/>
<comment type="subcellular location">
    <subcellularLocation>
        <location evidence="2">Cell membrane</location>
        <topology evidence="2">Lipid-anchor</topology>
    </subcellularLocation>
</comment>
<keyword evidence="2" id="KW-0472">Membrane</keyword>
<evidence type="ECO:0000256" key="2">
    <source>
        <dbReference type="RuleBase" id="RU362097"/>
    </source>
</evidence>
<dbReference type="SUPFAM" id="SSF56954">
    <property type="entry name" value="Outer membrane efflux proteins (OEP)"/>
    <property type="match status" value="1"/>
</dbReference>
<dbReference type="EMBL" id="JABXXP010000017">
    <property type="protein sequence ID" value="NVN10107.1"/>
    <property type="molecule type" value="Genomic_DNA"/>
</dbReference>
<dbReference type="GO" id="GO:0005886">
    <property type="term" value="C:plasma membrane"/>
    <property type="evidence" value="ECO:0007669"/>
    <property type="project" value="UniProtKB-SubCell"/>
</dbReference>
<dbReference type="InterPro" id="IPR003423">
    <property type="entry name" value="OMP_efflux"/>
</dbReference>
<dbReference type="PANTHER" id="PTHR30203">
    <property type="entry name" value="OUTER MEMBRANE CATION EFFLUX PROTEIN"/>
    <property type="match status" value="1"/>
</dbReference>
<dbReference type="NCBIfam" id="TIGR01845">
    <property type="entry name" value="outer_NodT"/>
    <property type="match status" value="1"/>
</dbReference>
<dbReference type="Gene3D" id="1.20.1600.10">
    <property type="entry name" value="Outer membrane efflux proteins (OEP)"/>
    <property type="match status" value="1"/>
</dbReference>
<keyword evidence="3" id="KW-0175">Coiled coil</keyword>
<dbReference type="Gene3D" id="2.20.200.10">
    <property type="entry name" value="Outer membrane efflux proteins (OEP)"/>
    <property type="match status" value="1"/>
</dbReference>
<accession>A0A7Y7ITY5</accession>
<reference evidence="4 5" key="1">
    <citation type="submission" date="2020-06" db="EMBL/GenBank/DDBJ databases">
        <title>Description of novel acetic acid bacteria.</title>
        <authorList>
            <person name="Sombolestani A."/>
        </authorList>
    </citation>
    <scope>NUCLEOTIDE SEQUENCE [LARGE SCALE GENOMIC DNA]</scope>
    <source>
        <strain evidence="4 5">LMG 31431</strain>
    </source>
</reference>
<sequence>MKRSILSLLAVLVCGGCDLGPDYHRPAMQQPQAWQDAGVPAARWPEAAWWKAFGSPQLDALIDRAMQDNTDLAAATARIEQADGQARQAGAALLPSVGLGGNVGPARSLSLLGKERHRIDYEGVVQASYELDFWGKNRAWLEGARATAQASRYARQVVALSTEAAVAGAYFQYLAFRDQAAAAQRNLKQARRTLDGLSAMRAAGTIPELDLVQQRTIVGQLTAAVPPLEQQAEHMRIALAILVGVLPEDLSLRPERLADLRSPPVIAGLPSGLLARRPDVRAAEADLMAANANVKMARAAFFPSIDLTAQGGIETYALTHYTVPPLGIYSLAASLSQPIFEGGRLRGQLNVAEGRYEELLQAYRKTALSAFGDVEDALSATTQTSREQQAQDMAAGNAAQSYAMAQEAYRGGTTTILNILTAEGALATAQGAQIQAQQAHLQAVLGVYQALGGGWSGGTE</sequence>
<comment type="similarity">
    <text evidence="1 2">Belongs to the outer membrane factor (OMF) (TC 1.B.17) family.</text>
</comment>
<keyword evidence="2" id="KW-0812">Transmembrane</keyword>
<protein>
    <submittedName>
        <fullName evidence="4">Efflux transporter outer membrane subunit</fullName>
    </submittedName>
</protein>
<dbReference type="AlphaFoldDB" id="A0A7Y7ITY5"/>
<keyword evidence="2" id="KW-0564">Palmitate</keyword>
<comment type="caution">
    <text evidence="4">The sequence shown here is derived from an EMBL/GenBank/DDBJ whole genome shotgun (WGS) entry which is preliminary data.</text>
</comment>
<dbReference type="GO" id="GO:0015562">
    <property type="term" value="F:efflux transmembrane transporter activity"/>
    <property type="evidence" value="ECO:0007669"/>
    <property type="project" value="InterPro"/>
</dbReference>
<dbReference type="PANTHER" id="PTHR30203:SF33">
    <property type="entry name" value="BLR4455 PROTEIN"/>
    <property type="match status" value="1"/>
</dbReference>
<dbReference type="Proteomes" id="UP000534870">
    <property type="component" value="Unassembled WGS sequence"/>
</dbReference>
<name>A0A7Y7ITY5_9PROT</name>
<evidence type="ECO:0000256" key="3">
    <source>
        <dbReference type="SAM" id="Coils"/>
    </source>
</evidence>
<dbReference type="RefSeq" id="WP_176638892.1">
    <property type="nucleotide sequence ID" value="NZ_JABXXP010000017.1"/>
</dbReference>
<evidence type="ECO:0000313" key="5">
    <source>
        <dbReference type="Proteomes" id="UP000534870"/>
    </source>
</evidence>
<dbReference type="Pfam" id="PF02321">
    <property type="entry name" value="OEP"/>
    <property type="match status" value="2"/>
</dbReference>
<evidence type="ECO:0000256" key="1">
    <source>
        <dbReference type="ARBA" id="ARBA00007613"/>
    </source>
</evidence>
<feature type="coiled-coil region" evidence="3">
    <location>
        <begin position="173"/>
        <end position="200"/>
    </location>
</feature>
<keyword evidence="2" id="KW-1134">Transmembrane beta strand</keyword>